<dbReference type="AlphaFoldDB" id="A0A1Z4VVM7"/>
<dbReference type="GO" id="GO:0005960">
    <property type="term" value="C:glycine cleavage complex"/>
    <property type="evidence" value="ECO:0007669"/>
    <property type="project" value="InterPro"/>
</dbReference>
<evidence type="ECO:0000256" key="1">
    <source>
        <dbReference type="ARBA" id="ARBA00009249"/>
    </source>
</evidence>
<protein>
    <recommendedName>
        <fullName evidence="3">Glycine cleavage system H protein</fullName>
    </recommendedName>
</protein>
<feature type="modified residue" description="N6-lipoyllysine" evidence="3 4">
    <location>
        <position position="65"/>
    </location>
</feature>
<keyword evidence="7" id="KW-1185">Reference proteome</keyword>
<dbReference type="PROSITE" id="PS00189">
    <property type="entry name" value="LIPOYL"/>
    <property type="match status" value="1"/>
</dbReference>
<keyword evidence="2 3" id="KW-0450">Lipoyl</keyword>
<organism evidence="6 7">
    <name type="scientific">Thiohalobacter thiocyanaticus</name>
    <dbReference type="NCBI Taxonomy" id="585455"/>
    <lineage>
        <taxon>Bacteria</taxon>
        <taxon>Pseudomonadati</taxon>
        <taxon>Pseudomonadota</taxon>
        <taxon>Gammaproteobacteria</taxon>
        <taxon>Thiohalobacterales</taxon>
        <taxon>Thiohalobacteraceae</taxon>
        <taxon>Thiohalobacter</taxon>
    </lineage>
</organism>
<evidence type="ECO:0000313" key="6">
    <source>
        <dbReference type="EMBL" id="BAZ95264.1"/>
    </source>
</evidence>
<dbReference type="GO" id="GO:0009249">
    <property type="term" value="P:protein lipoylation"/>
    <property type="evidence" value="ECO:0007669"/>
    <property type="project" value="TreeGrafter"/>
</dbReference>
<reference evidence="6 7" key="1">
    <citation type="submission" date="2017-05" db="EMBL/GenBank/DDBJ databases">
        <title>Thiocyanate degradation by Thiohalobacter thiocyanaticus FOKN1.</title>
        <authorList>
            <person name="Oshiki M."/>
            <person name="Fukushima T."/>
            <person name="Kawano S."/>
            <person name="Nakagawa J."/>
        </authorList>
    </citation>
    <scope>NUCLEOTIDE SEQUENCE [LARGE SCALE GENOMIC DNA]</scope>
    <source>
        <strain evidence="6 7">FOKN1</strain>
    </source>
</reference>
<evidence type="ECO:0000256" key="2">
    <source>
        <dbReference type="ARBA" id="ARBA00022823"/>
    </source>
</evidence>
<dbReference type="GO" id="GO:0019464">
    <property type="term" value="P:glycine decarboxylation via glycine cleavage system"/>
    <property type="evidence" value="ECO:0007669"/>
    <property type="project" value="UniProtKB-UniRule"/>
</dbReference>
<dbReference type="RefSeq" id="WP_096367267.1">
    <property type="nucleotide sequence ID" value="NZ_AP018052.1"/>
</dbReference>
<dbReference type="OrthoDB" id="9796712at2"/>
<comment type="cofactor">
    <cofactor evidence="3">
        <name>(R)-lipoate</name>
        <dbReference type="ChEBI" id="CHEBI:83088"/>
    </cofactor>
    <text evidence="3">Binds 1 lipoyl cofactor covalently.</text>
</comment>
<dbReference type="InterPro" id="IPR003016">
    <property type="entry name" value="2-oxoA_DH_lipoyl-BS"/>
</dbReference>
<proteinExistence type="inferred from homology"/>
<dbReference type="Pfam" id="PF01597">
    <property type="entry name" value="GCV_H"/>
    <property type="match status" value="1"/>
</dbReference>
<comment type="subunit">
    <text evidence="3">The glycine cleavage system is composed of four proteins: P, T, L and H.</text>
</comment>
<dbReference type="InterPro" id="IPR002930">
    <property type="entry name" value="GCV_H"/>
</dbReference>
<dbReference type="Proteomes" id="UP000218765">
    <property type="component" value="Chromosome"/>
</dbReference>
<dbReference type="PANTHER" id="PTHR11715">
    <property type="entry name" value="GLYCINE CLEAVAGE SYSTEM H PROTEIN"/>
    <property type="match status" value="1"/>
</dbReference>
<dbReference type="EMBL" id="AP018052">
    <property type="protein sequence ID" value="BAZ95264.1"/>
    <property type="molecule type" value="Genomic_DNA"/>
</dbReference>
<dbReference type="InterPro" id="IPR000089">
    <property type="entry name" value="Biotin_lipoyl"/>
</dbReference>
<dbReference type="InterPro" id="IPR033753">
    <property type="entry name" value="GCV_H/Fam206"/>
</dbReference>
<dbReference type="GO" id="GO:0005829">
    <property type="term" value="C:cytosol"/>
    <property type="evidence" value="ECO:0007669"/>
    <property type="project" value="TreeGrafter"/>
</dbReference>
<dbReference type="InterPro" id="IPR011053">
    <property type="entry name" value="Single_hybrid_motif"/>
</dbReference>
<feature type="domain" description="Lipoyl-binding" evidence="5">
    <location>
        <begin position="24"/>
        <end position="106"/>
    </location>
</feature>
<dbReference type="CDD" id="cd06848">
    <property type="entry name" value="GCS_H"/>
    <property type="match status" value="1"/>
</dbReference>
<dbReference type="PANTHER" id="PTHR11715:SF3">
    <property type="entry name" value="GLYCINE CLEAVAGE SYSTEM H PROTEIN-RELATED"/>
    <property type="match status" value="1"/>
</dbReference>
<evidence type="ECO:0000259" key="5">
    <source>
        <dbReference type="PROSITE" id="PS50968"/>
    </source>
</evidence>
<evidence type="ECO:0000256" key="3">
    <source>
        <dbReference type="HAMAP-Rule" id="MF_00272"/>
    </source>
</evidence>
<dbReference type="NCBIfam" id="TIGR00527">
    <property type="entry name" value="gcvH"/>
    <property type="match status" value="1"/>
</dbReference>
<dbReference type="InterPro" id="IPR017453">
    <property type="entry name" value="GCV_H_sub"/>
</dbReference>
<comment type="similarity">
    <text evidence="1 3">Belongs to the GcvH family.</text>
</comment>
<accession>A0A1Z4VVM7</accession>
<dbReference type="PROSITE" id="PS50968">
    <property type="entry name" value="BIOTINYL_LIPOYL"/>
    <property type="match status" value="1"/>
</dbReference>
<sequence length="131" mass="13920">MSEVPGELKYTKSHEWVRIEADGSVVVGITDHAQDQLGDMVYIEVPEAGTSFAAGDACAVVESVKAASDVYAPIAGEVTEGNDALADSPELVNQDPFGDGWLMKLNPGDSSELDGLMDAEAYQAFLESEEH</sequence>
<dbReference type="KEGG" id="ttc:FOKN1_2906"/>
<name>A0A1Z4VVM7_9GAMM</name>
<dbReference type="NCBIfam" id="NF002270">
    <property type="entry name" value="PRK01202.1"/>
    <property type="match status" value="1"/>
</dbReference>
<dbReference type="HAMAP" id="MF_00272">
    <property type="entry name" value="GcvH"/>
    <property type="match status" value="1"/>
</dbReference>
<evidence type="ECO:0000313" key="7">
    <source>
        <dbReference type="Proteomes" id="UP000218765"/>
    </source>
</evidence>
<comment type="function">
    <text evidence="3">The glycine cleavage system catalyzes the degradation of glycine. The H protein shuttles the methylamine group of glycine from the P protein to the T protein.</text>
</comment>
<dbReference type="Gene3D" id="2.40.50.100">
    <property type="match status" value="1"/>
</dbReference>
<evidence type="ECO:0000256" key="4">
    <source>
        <dbReference type="PIRSR" id="PIRSR617453-50"/>
    </source>
</evidence>
<dbReference type="SUPFAM" id="SSF51230">
    <property type="entry name" value="Single hybrid motif"/>
    <property type="match status" value="1"/>
</dbReference>
<gene>
    <name evidence="3" type="primary">gcvH</name>
    <name evidence="6" type="ORF">FOKN1_2906</name>
</gene>